<evidence type="ECO:0000313" key="3">
    <source>
        <dbReference type="EMBL" id="MDO3382329.1"/>
    </source>
</evidence>
<organism evidence="3 4">
    <name type="scientific">Gilvimarinus algae</name>
    <dbReference type="NCBI Taxonomy" id="3058037"/>
    <lineage>
        <taxon>Bacteria</taxon>
        <taxon>Pseudomonadati</taxon>
        <taxon>Pseudomonadota</taxon>
        <taxon>Gammaproteobacteria</taxon>
        <taxon>Cellvibrionales</taxon>
        <taxon>Cellvibrionaceae</taxon>
        <taxon>Gilvimarinus</taxon>
    </lineage>
</organism>
<keyword evidence="4" id="KW-1185">Reference proteome</keyword>
<name>A0ABT8TFN4_9GAMM</name>
<dbReference type="InterPro" id="IPR029063">
    <property type="entry name" value="SAM-dependent_MTases_sf"/>
</dbReference>
<dbReference type="Proteomes" id="UP001168380">
    <property type="component" value="Unassembled WGS sequence"/>
</dbReference>
<evidence type="ECO:0000259" key="2">
    <source>
        <dbReference type="Pfam" id="PF08241"/>
    </source>
</evidence>
<accession>A0ABT8TFN4</accession>
<feature type="domain" description="Methyltransferase type 11" evidence="2">
    <location>
        <begin position="72"/>
        <end position="137"/>
    </location>
</feature>
<feature type="compositionally biased region" description="Basic and acidic residues" evidence="1">
    <location>
        <begin position="259"/>
        <end position="271"/>
    </location>
</feature>
<dbReference type="Pfam" id="PF08241">
    <property type="entry name" value="Methyltransf_11"/>
    <property type="match status" value="1"/>
</dbReference>
<dbReference type="EMBL" id="JAULRT010000052">
    <property type="protein sequence ID" value="MDO3382329.1"/>
    <property type="molecule type" value="Genomic_DNA"/>
</dbReference>
<proteinExistence type="predicted"/>
<dbReference type="SUPFAM" id="SSF53335">
    <property type="entry name" value="S-adenosyl-L-methionine-dependent methyltransferases"/>
    <property type="match status" value="1"/>
</dbReference>
<reference evidence="3" key="1">
    <citation type="submission" date="2023-07" db="EMBL/GenBank/DDBJ databases">
        <title>Gilvimarinus algae sp. nov., isolated from the surface of Kelp.</title>
        <authorList>
            <person name="Sun Y.Y."/>
            <person name="Gong Y."/>
            <person name="Du Z.J."/>
        </authorList>
    </citation>
    <scope>NUCLEOTIDE SEQUENCE</scope>
    <source>
        <strain evidence="3">SDUM040014</strain>
    </source>
</reference>
<evidence type="ECO:0000256" key="1">
    <source>
        <dbReference type="SAM" id="MobiDB-lite"/>
    </source>
</evidence>
<sequence length="271" mass="30201">MAINNKVCPPEQAVPALTDWFDSPQGQAVLKSQRSDIDQALACLFGYHLCQISVCRHLNLSASSRIPHTFALNPQAHASASAAAQGEQGACDLRRLPLAPESVDVFVLHHALDFSQTPHQLLAEAARATIARGHIVIVGFNPWSLVGGWHIAKRLTSRQPLWRHQHLRLGRLFDWFALLDLEPVEVRRGHYWPFAREASGRLERGMRSINAPWGSYYMVTVRKDVPGVLPVKPRWKTMDIAALGGVSGKVSGRSMRRSTNPEKREARCEAD</sequence>
<feature type="region of interest" description="Disordered" evidence="1">
    <location>
        <begin position="248"/>
        <end position="271"/>
    </location>
</feature>
<dbReference type="InterPro" id="IPR013216">
    <property type="entry name" value="Methyltransf_11"/>
</dbReference>
<dbReference type="RefSeq" id="WP_302712516.1">
    <property type="nucleotide sequence ID" value="NZ_JAULRT010000052.1"/>
</dbReference>
<dbReference type="GO" id="GO:0032259">
    <property type="term" value="P:methylation"/>
    <property type="evidence" value="ECO:0007669"/>
    <property type="project" value="UniProtKB-KW"/>
</dbReference>
<gene>
    <name evidence="3" type="ORF">QWI16_09090</name>
</gene>
<dbReference type="Gene3D" id="3.40.50.150">
    <property type="entry name" value="Vaccinia Virus protein VP39"/>
    <property type="match status" value="1"/>
</dbReference>
<comment type="caution">
    <text evidence="3">The sequence shown here is derived from an EMBL/GenBank/DDBJ whole genome shotgun (WGS) entry which is preliminary data.</text>
</comment>
<keyword evidence="3" id="KW-0808">Transferase</keyword>
<keyword evidence="3" id="KW-0489">Methyltransferase</keyword>
<dbReference type="GO" id="GO:0008168">
    <property type="term" value="F:methyltransferase activity"/>
    <property type="evidence" value="ECO:0007669"/>
    <property type="project" value="UniProtKB-KW"/>
</dbReference>
<evidence type="ECO:0000313" key="4">
    <source>
        <dbReference type="Proteomes" id="UP001168380"/>
    </source>
</evidence>
<protein>
    <submittedName>
        <fullName evidence="3">Methyltransferase domain-containing protein</fullName>
    </submittedName>
</protein>